<comment type="similarity">
    <text evidence="2">Belongs to the glycosyltransferase 34 family.</text>
</comment>
<evidence type="ECO:0000256" key="4">
    <source>
        <dbReference type="ARBA" id="ARBA00022679"/>
    </source>
</evidence>
<comment type="caution">
    <text evidence="9">The sequence shown here is derived from an EMBL/GenBank/DDBJ whole genome shotgun (WGS) entry which is preliminary data.</text>
</comment>
<keyword evidence="10" id="KW-1185">Reference proteome</keyword>
<comment type="subcellular location">
    <subcellularLocation>
        <location evidence="1">Golgi apparatus membrane</location>
        <topology evidence="1">Single-pass type II membrane protein</topology>
    </subcellularLocation>
</comment>
<keyword evidence="8" id="KW-0812">Transmembrane</keyword>
<accession>A0AAD3T7U0</accession>
<dbReference type="GO" id="GO:0000139">
    <property type="term" value="C:Golgi membrane"/>
    <property type="evidence" value="ECO:0007669"/>
    <property type="project" value="UniProtKB-SubCell"/>
</dbReference>
<evidence type="ECO:0000313" key="9">
    <source>
        <dbReference type="EMBL" id="GMH24580.1"/>
    </source>
</evidence>
<keyword evidence="3" id="KW-0328">Glycosyltransferase</keyword>
<protein>
    <submittedName>
        <fullName evidence="9">Uncharacterized protein</fullName>
    </submittedName>
</protein>
<evidence type="ECO:0000256" key="2">
    <source>
        <dbReference type="ARBA" id="ARBA00005664"/>
    </source>
</evidence>
<keyword evidence="8" id="KW-1133">Transmembrane helix</keyword>
<name>A0AAD3T7U0_NEPGR</name>
<dbReference type="GO" id="GO:0005768">
    <property type="term" value="C:endosome"/>
    <property type="evidence" value="ECO:0007669"/>
    <property type="project" value="TreeGrafter"/>
</dbReference>
<keyword evidence="5" id="KW-0735">Signal-anchor</keyword>
<evidence type="ECO:0000256" key="8">
    <source>
        <dbReference type="SAM" id="Phobius"/>
    </source>
</evidence>
<sequence>MRTKTSSSLADAFRAIVGGLLTLITLWSLWASLKSSPNPKPKTTAQSMPTTPRAAVDDSVNSLNCAGAAQGPNLRCDPLNPTFYDDPTFSYSIEKRMENWDEKRRQWLRYHPSFAVGLEERIIVVTGSQPSACPHPNGDHFMLRFFKNKVDYCRTHGYDIFYNNALLHPNMHGYWAKMQAVKSAMLAHPEAEWIFWVDSDAAFTDMDFKLPLKKYKDYNMVVHGWANLIYEDRSWVSVNAGVFLIRTPNGPWDFLSEWAKMGPQSPDFKEWGRIQRAALKDKEFPSSDDQSALVYLLLKEKEKWGDKVYIENEYSLHGYWIGIVGRLDNITEQYAKVETGVRRLRRRHAEKVSEHYGQLWEPYVESAGYGDDGWRRPFITHFTGCQPCTGKHSPIYEGDSCWEGMKRALNFADNQVLRNYGFMHPDLLESSVLSAGSRFYE</sequence>
<organism evidence="9 10">
    <name type="scientific">Nepenthes gracilis</name>
    <name type="common">Slender pitcher plant</name>
    <dbReference type="NCBI Taxonomy" id="150966"/>
    <lineage>
        <taxon>Eukaryota</taxon>
        <taxon>Viridiplantae</taxon>
        <taxon>Streptophyta</taxon>
        <taxon>Embryophyta</taxon>
        <taxon>Tracheophyta</taxon>
        <taxon>Spermatophyta</taxon>
        <taxon>Magnoliopsida</taxon>
        <taxon>eudicotyledons</taxon>
        <taxon>Gunneridae</taxon>
        <taxon>Pentapetalae</taxon>
        <taxon>Caryophyllales</taxon>
        <taxon>Nepenthaceae</taxon>
        <taxon>Nepenthes</taxon>
    </lineage>
</organism>
<evidence type="ECO:0000256" key="1">
    <source>
        <dbReference type="ARBA" id="ARBA00004323"/>
    </source>
</evidence>
<reference evidence="9" key="1">
    <citation type="submission" date="2023-05" db="EMBL/GenBank/DDBJ databases">
        <title>Nepenthes gracilis genome sequencing.</title>
        <authorList>
            <person name="Fukushima K."/>
        </authorList>
    </citation>
    <scope>NUCLEOTIDE SEQUENCE</scope>
    <source>
        <strain evidence="9">SING2019-196</strain>
    </source>
</reference>
<evidence type="ECO:0000256" key="5">
    <source>
        <dbReference type="ARBA" id="ARBA00022968"/>
    </source>
</evidence>
<dbReference type="AlphaFoldDB" id="A0AAD3T7U0"/>
<dbReference type="EMBL" id="BSYO01000028">
    <property type="protein sequence ID" value="GMH24580.1"/>
    <property type="molecule type" value="Genomic_DNA"/>
</dbReference>
<evidence type="ECO:0000256" key="6">
    <source>
        <dbReference type="ARBA" id="ARBA00023034"/>
    </source>
</evidence>
<feature type="compositionally biased region" description="Polar residues" evidence="7">
    <location>
        <begin position="36"/>
        <end position="50"/>
    </location>
</feature>
<dbReference type="GO" id="GO:0008378">
    <property type="term" value="F:galactosyltransferase activity"/>
    <property type="evidence" value="ECO:0007669"/>
    <property type="project" value="TreeGrafter"/>
</dbReference>
<dbReference type="PANTHER" id="PTHR31311:SF15">
    <property type="entry name" value="GLYCOSYLTRANSFERASE 6-LIKE"/>
    <property type="match status" value="1"/>
</dbReference>
<dbReference type="GO" id="GO:0005802">
    <property type="term" value="C:trans-Golgi network"/>
    <property type="evidence" value="ECO:0007669"/>
    <property type="project" value="TreeGrafter"/>
</dbReference>
<keyword evidence="8" id="KW-0472">Membrane</keyword>
<dbReference type="Pfam" id="PF05637">
    <property type="entry name" value="Glyco_transf_34"/>
    <property type="match status" value="1"/>
</dbReference>
<feature type="transmembrane region" description="Helical" evidence="8">
    <location>
        <begin position="12"/>
        <end position="33"/>
    </location>
</feature>
<dbReference type="InterPro" id="IPR029044">
    <property type="entry name" value="Nucleotide-diphossugar_trans"/>
</dbReference>
<evidence type="ECO:0000313" key="10">
    <source>
        <dbReference type="Proteomes" id="UP001279734"/>
    </source>
</evidence>
<proteinExistence type="inferred from homology"/>
<evidence type="ECO:0000256" key="3">
    <source>
        <dbReference type="ARBA" id="ARBA00022676"/>
    </source>
</evidence>
<keyword evidence="6" id="KW-0333">Golgi apparatus</keyword>
<dbReference type="Gene3D" id="3.90.550.10">
    <property type="entry name" value="Spore Coat Polysaccharide Biosynthesis Protein SpsA, Chain A"/>
    <property type="match status" value="1"/>
</dbReference>
<evidence type="ECO:0000256" key="7">
    <source>
        <dbReference type="SAM" id="MobiDB-lite"/>
    </source>
</evidence>
<feature type="region of interest" description="Disordered" evidence="7">
    <location>
        <begin position="36"/>
        <end position="56"/>
    </location>
</feature>
<dbReference type="Proteomes" id="UP001279734">
    <property type="component" value="Unassembled WGS sequence"/>
</dbReference>
<dbReference type="InterPro" id="IPR008630">
    <property type="entry name" value="Glyco_trans_34"/>
</dbReference>
<keyword evidence="4" id="KW-0808">Transferase</keyword>
<gene>
    <name evidence="9" type="ORF">Nepgr_026423</name>
</gene>
<dbReference type="PANTHER" id="PTHR31311">
    <property type="entry name" value="XYLOGLUCAN 6-XYLOSYLTRANSFERASE 5-RELATED-RELATED"/>
    <property type="match status" value="1"/>
</dbReference>